<dbReference type="AlphaFoldDB" id="A0A1X6PKT7"/>
<evidence type="ECO:0000256" key="1">
    <source>
        <dbReference type="SAM" id="MobiDB-lite"/>
    </source>
</evidence>
<sequence length="355" mass="35423">MTGERFLPPSIGNDAPERAAASLAPAAPVQHAGAAASLAPAAPVQHAGLRLDPNNPFYTKAAAISKEAKNKEGAARALAKKLEAAAKKATAAEARAQKAAQAARDLAAGGRPPVRPRGQLPAVPDVPRGAPSPLLVTPAAAGTPTSSAVITPASLTAAAPPGTHSLVALGPVSPLNGNTTTVASVSSAAASVAALAAAGSPPGLSPAVLGGSTAAAMCDCTLGRVEKRLMDRMDQIEAGNKKRLVAIGKHVRVVRVDSASTKSQIVSIGTGMTGLRKTANVISTAVSRGAEAMRGVTSALELRFIGGGAAANGSIVSVPASTAGIFDEPRIAPWTRVMMKEIRAELVAEFLAGNV</sequence>
<feature type="region of interest" description="Disordered" evidence="1">
    <location>
        <begin position="96"/>
        <end position="126"/>
    </location>
</feature>
<name>A0A1X6PKT7_PORUM</name>
<proteinExistence type="predicted"/>
<keyword evidence="3" id="KW-1185">Reference proteome</keyword>
<feature type="compositionally biased region" description="Low complexity" evidence="1">
    <location>
        <begin position="96"/>
        <end position="110"/>
    </location>
</feature>
<accession>A0A1X6PKT7</accession>
<protein>
    <submittedName>
        <fullName evidence="2">Uncharacterized protein</fullName>
    </submittedName>
</protein>
<reference evidence="2 3" key="1">
    <citation type="submission" date="2017-03" db="EMBL/GenBank/DDBJ databases">
        <title>WGS assembly of Porphyra umbilicalis.</title>
        <authorList>
            <person name="Brawley S.H."/>
            <person name="Blouin N.A."/>
            <person name="Ficko-Blean E."/>
            <person name="Wheeler G.L."/>
            <person name="Lohr M."/>
            <person name="Goodson H.V."/>
            <person name="Jenkins J.W."/>
            <person name="Blaby-Haas C.E."/>
            <person name="Helliwell K.E."/>
            <person name="Chan C."/>
            <person name="Marriage T."/>
            <person name="Bhattacharya D."/>
            <person name="Klein A.S."/>
            <person name="Badis Y."/>
            <person name="Brodie J."/>
            <person name="Cao Y."/>
            <person name="Collen J."/>
            <person name="Dittami S.M."/>
            <person name="Gachon C.M."/>
            <person name="Green B.R."/>
            <person name="Karpowicz S."/>
            <person name="Kim J.W."/>
            <person name="Kudahl U."/>
            <person name="Lin S."/>
            <person name="Michel G."/>
            <person name="Mittag M."/>
            <person name="Olson B.J."/>
            <person name="Pangilinan J."/>
            <person name="Peng Y."/>
            <person name="Qiu H."/>
            <person name="Shu S."/>
            <person name="Singer J.T."/>
            <person name="Smith A.G."/>
            <person name="Sprecher B.N."/>
            <person name="Wagner V."/>
            <person name="Wang W."/>
            <person name="Wang Z.-Y."/>
            <person name="Yan J."/>
            <person name="Yarish C."/>
            <person name="Zoeuner-Riek S."/>
            <person name="Zhuang Y."/>
            <person name="Zou Y."/>
            <person name="Lindquist E.A."/>
            <person name="Grimwood J."/>
            <person name="Barry K."/>
            <person name="Rokhsar D.S."/>
            <person name="Schmutz J."/>
            <person name="Stiller J.W."/>
            <person name="Grossman A.R."/>
            <person name="Prochnik S.E."/>
        </authorList>
    </citation>
    <scope>NUCLEOTIDE SEQUENCE [LARGE SCALE GENOMIC DNA]</scope>
    <source>
        <strain evidence="2">4086291</strain>
    </source>
</reference>
<evidence type="ECO:0000313" key="2">
    <source>
        <dbReference type="EMBL" id="OSX81459.1"/>
    </source>
</evidence>
<gene>
    <name evidence="2" type="ORF">BU14_0014s0013</name>
</gene>
<organism evidence="2 3">
    <name type="scientific">Porphyra umbilicalis</name>
    <name type="common">Purple laver</name>
    <name type="synonym">Red alga</name>
    <dbReference type="NCBI Taxonomy" id="2786"/>
    <lineage>
        <taxon>Eukaryota</taxon>
        <taxon>Rhodophyta</taxon>
        <taxon>Bangiophyceae</taxon>
        <taxon>Bangiales</taxon>
        <taxon>Bangiaceae</taxon>
        <taxon>Porphyra</taxon>
    </lineage>
</organism>
<dbReference type="Proteomes" id="UP000218209">
    <property type="component" value="Unassembled WGS sequence"/>
</dbReference>
<dbReference type="EMBL" id="KV918761">
    <property type="protein sequence ID" value="OSX81459.1"/>
    <property type="molecule type" value="Genomic_DNA"/>
</dbReference>
<evidence type="ECO:0000313" key="3">
    <source>
        <dbReference type="Proteomes" id="UP000218209"/>
    </source>
</evidence>